<dbReference type="AlphaFoldDB" id="A0A1N7FWQ0"/>
<reference evidence="2 3" key="1">
    <citation type="submission" date="2017-01" db="EMBL/GenBank/DDBJ databases">
        <authorList>
            <person name="Mah S.A."/>
            <person name="Swanson W.J."/>
            <person name="Moy G.W."/>
            <person name="Vacquier V.D."/>
        </authorList>
    </citation>
    <scope>NUCLEOTIDE SEQUENCE [LARGE SCALE GENOMIC DNA]</scope>
    <source>
        <strain evidence="2 3">DSM 29590</strain>
    </source>
</reference>
<dbReference type="STRING" id="573024.SAMN05216208_0696"/>
<protein>
    <recommendedName>
        <fullName evidence="1">DUF6473 domain-containing protein</fullName>
    </recommendedName>
</protein>
<gene>
    <name evidence="2" type="ORF">SAMN05421666_1440</name>
</gene>
<dbReference type="OrthoDB" id="7838347at2"/>
<evidence type="ECO:0000313" key="3">
    <source>
        <dbReference type="Proteomes" id="UP000186019"/>
    </source>
</evidence>
<evidence type="ECO:0000259" key="1">
    <source>
        <dbReference type="Pfam" id="PF20078"/>
    </source>
</evidence>
<proteinExistence type="predicted"/>
<accession>A0A1N7FWQ0</accession>
<organism evidence="2 3">
    <name type="scientific">Roseovarius nanhaiticus</name>
    <dbReference type="NCBI Taxonomy" id="573024"/>
    <lineage>
        <taxon>Bacteria</taxon>
        <taxon>Pseudomonadati</taxon>
        <taxon>Pseudomonadota</taxon>
        <taxon>Alphaproteobacteria</taxon>
        <taxon>Rhodobacterales</taxon>
        <taxon>Roseobacteraceae</taxon>
        <taxon>Roseovarius</taxon>
    </lineage>
</organism>
<keyword evidence="3" id="KW-1185">Reference proteome</keyword>
<evidence type="ECO:0000313" key="2">
    <source>
        <dbReference type="EMBL" id="SIS04761.1"/>
    </source>
</evidence>
<dbReference type="RefSeq" id="WP_076533491.1">
    <property type="nucleotide sequence ID" value="NZ_CANNEL010000003.1"/>
</dbReference>
<dbReference type="EMBL" id="FTNV01000001">
    <property type="protein sequence ID" value="SIS04761.1"/>
    <property type="molecule type" value="Genomic_DNA"/>
</dbReference>
<dbReference type="Proteomes" id="UP000186019">
    <property type="component" value="Unassembled WGS sequence"/>
</dbReference>
<feature type="domain" description="DUF6473" evidence="1">
    <location>
        <begin position="1"/>
        <end position="273"/>
    </location>
</feature>
<dbReference type="InterPro" id="IPR045524">
    <property type="entry name" value="DUF6473"/>
</dbReference>
<sequence>MAYEKLEATPLDYMPCRYGTSKLLFRGPARDLEGRYIAFLGGTETYGRFIQRPFPALAEDALDLTCVNLGWPNAGLDVLLHDSEILRTATRSELVVLQVLGAQNMSNRYFTVHPRRNDRFVQASALLRGIFPEVDFTEFHFTRHMLGCLALLAPDRFTVVRRELQDAWIARMKLVLSRIDAPVLLLWMSAHPPQDCANEPAIGADPAFVTRRMLRAVTGTRVQLVDATLSAQALGQGSKGMMHSQFDANAAAELPGPAAHAEVAQRLIDAIKAQGKR</sequence>
<dbReference type="Pfam" id="PF20078">
    <property type="entry name" value="DUF6473"/>
    <property type="match status" value="1"/>
</dbReference>
<name>A0A1N7FWQ0_9RHOB</name>